<gene>
    <name evidence="10" type="ORF">GCK32_010425</name>
</gene>
<feature type="region of interest" description="Disordered" evidence="6">
    <location>
        <begin position="727"/>
        <end position="746"/>
    </location>
</feature>
<dbReference type="PANTHER" id="PTHR15722:SF7">
    <property type="entry name" value="INTRAFLAGELLAR TRANSPORT PROTEIN 140 HOMOLOG"/>
    <property type="match status" value="1"/>
</dbReference>
<dbReference type="Proteomes" id="UP001331761">
    <property type="component" value="Unassembled WGS sequence"/>
</dbReference>
<dbReference type="GO" id="GO:0005930">
    <property type="term" value="C:axoneme"/>
    <property type="evidence" value="ECO:0007669"/>
    <property type="project" value="TreeGrafter"/>
</dbReference>
<dbReference type="GO" id="GO:0035721">
    <property type="term" value="P:intraciliary retrograde transport"/>
    <property type="evidence" value="ECO:0007669"/>
    <property type="project" value="TreeGrafter"/>
</dbReference>
<evidence type="ECO:0000259" key="8">
    <source>
        <dbReference type="Pfam" id="PF24760"/>
    </source>
</evidence>
<evidence type="ECO:0000256" key="5">
    <source>
        <dbReference type="ARBA" id="ARBA00023273"/>
    </source>
</evidence>
<keyword evidence="5" id="KW-0966">Cell projection</keyword>
<evidence type="ECO:0000313" key="10">
    <source>
        <dbReference type="EMBL" id="KAK5968056.1"/>
    </source>
</evidence>
<comment type="caution">
    <text evidence="10">The sequence shown here is derived from an EMBL/GenBank/DDBJ whole genome shotgun (WGS) entry which is preliminary data.</text>
</comment>
<dbReference type="Pfam" id="PF24760">
    <property type="entry name" value="TPR_IF140_C"/>
    <property type="match status" value="1"/>
</dbReference>
<dbReference type="InterPro" id="IPR056156">
    <property type="entry name" value="TPR_IF140_C"/>
</dbReference>
<proteinExistence type="predicted"/>
<evidence type="ECO:0000259" key="7">
    <source>
        <dbReference type="Pfam" id="PF23385"/>
    </source>
</evidence>
<evidence type="ECO:0000256" key="3">
    <source>
        <dbReference type="ARBA" id="ARBA00022737"/>
    </source>
</evidence>
<feature type="non-terminal residue" evidence="10">
    <location>
        <position position="746"/>
    </location>
</feature>
<dbReference type="PANTHER" id="PTHR15722">
    <property type="entry name" value="IFT140/172-RELATED"/>
    <property type="match status" value="1"/>
</dbReference>
<dbReference type="Gene3D" id="1.25.40.470">
    <property type="match status" value="1"/>
</dbReference>
<keyword evidence="11" id="KW-1185">Reference proteome</keyword>
<evidence type="ECO:0000256" key="2">
    <source>
        <dbReference type="ARBA" id="ARBA00022574"/>
    </source>
</evidence>
<reference evidence="10 11" key="1">
    <citation type="submission" date="2019-10" db="EMBL/GenBank/DDBJ databases">
        <title>Assembly and Annotation for the nematode Trichostrongylus colubriformis.</title>
        <authorList>
            <person name="Martin J."/>
        </authorList>
    </citation>
    <scope>NUCLEOTIDE SEQUENCE [LARGE SCALE GENOMIC DNA]</scope>
    <source>
        <strain evidence="10">G859</strain>
        <tissue evidence="10">Whole worm</tissue>
    </source>
</reference>
<dbReference type="InterPro" id="IPR056168">
    <property type="entry name" value="TPR_IF140/IFT172/WDR19"/>
</dbReference>
<feature type="compositionally biased region" description="Low complexity" evidence="6">
    <location>
        <begin position="730"/>
        <end position="740"/>
    </location>
</feature>
<dbReference type="InterPro" id="IPR056155">
    <property type="entry name" value="Beta-prop_IFT140_2nd"/>
</dbReference>
<evidence type="ECO:0000259" key="9">
    <source>
        <dbReference type="Pfam" id="PF24762"/>
    </source>
</evidence>
<protein>
    <submittedName>
        <fullName evidence="10">Tetratricopeptide repeat protein</fullName>
    </submittedName>
</protein>
<evidence type="ECO:0000256" key="6">
    <source>
        <dbReference type="SAM" id="MobiDB-lite"/>
    </source>
</evidence>
<keyword evidence="3" id="KW-0677">Repeat</keyword>
<name>A0AAN8ICI1_TRICO</name>
<dbReference type="GO" id="GO:0030991">
    <property type="term" value="C:intraciliary transport particle A"/>
    <property type="evidence" value="ECO:0007669"/>
    <property type="project" value="TreeGrafter"/>
</dbReference>
<dbReference type="Pfam" id="PF24762">
    <property type="entry name" value="TPR_IF140-IFT172"/>
    <property type="match status" value="2"/>
</dbReference>
<feature type="domain" description="IF140/IFT172/WDR19 TPR" evidence="9">
    <location>
        <begin position="436"/>
        <end position="576"/>
    </location>
</feature>
<comment type="subcellular location">
    <subcellularLocation>
        <location evidence="1">Cell projection</location>
        <location evidence="1">Cilium</location>
    </subcellularLocation>
</comment>
<evidence type="ECO:0000256" key="4">
    <source>
        <dbReference type="ARBA" id="ARBA00023069"/>
    </source>
</evidence>
<feature type="domain" description="IF140/IFT172/WDR19 TPR" evidence="9">
    <location>
        <begin position="587"/>
        <end position="681"/>
    </location>
</feature>
<dbReference type="GO" id="GO:0036064">
    <property type="term" value="C:ciliary basal body"/>
    <property type="evidence" value="ECO:0007669"/>
    <property type="project" value="TreeGrafter"/>
</dbReference>
<sequence length="746" mass="84358">MISAGTMKGKIANWKRRPGESTVENTWRLQTGNQLPGKITSLEWCPMFSALAVNTDDELTILQEENNIMCLRNKIAAIQTGTSSFILMNVVTAVHQDLKLNINAKGIYVQEKQLVVWSEDTVMTFDLQTSLATMSSSAFTCRAEDVVIYNQTLYCIEGDKINVRTLQGTVRKILSLPEMEGDPIQFHSSRNWLAVATSAGFLRIYNIGGKEARQEHHSKYVVETLDDFYRFCSIKVNVAGNRIACTYYATPTKIGDKILVWDAEGDLIVHFSFTMGMTDLQQYEAEAELASSQGRPVTAAARKMGREQTRFRLPMHEPGPIFWDETDDRFLVCHAQASSQHVVDDMILTMFVTSDHGIQMQDLSRKSHACDVLVGVSVPHLYFLKKMEFEEEEVRGEKSIGRYLIARSLREFSGVENCDESTRKGMMDFCYYLTIGQMDEAFKAIRFIKSESVWEHMASMSVKTRRLDVAVVCLGNMKNIRGARALRKSQEAGESEALQCAALAVELGMLDEAEAIYVNAGRYDMVNKIHQAQNSWNQAFEVASRHDRIHLRNTHYNYAKYLERAGALEPAIEKYLDNVHEFLRFFSKKTTPNDAERKRLLENIAELGVQQGNYHFAAKKFTQAGDKLQAMRALLKSGDTQKIVFFANTARNKDIYILAANYLQTTDWQGNAEVIREIETFYSKARSHLHLANFYKACAYMEVETFNDFLKAAEALEHAGRTVDRGLEDASNASSSSSIAGLRALK</sequence>
<keyword evidence="2" id="KW-0853">WD repeat</keyword>
<feature type="domain" description="IFT140 second beta-propeller" evidence="7">
    <location>
        <begin position="74"/>
        <end position="386"/>
    </location>
</feature>
<accession>A0AAN8ICI1</accession>
<keyword evidence="4" id="KW-0969">Cilium</keyword>
<feature type="domain" description="IF140 C-terminal TPR" evidence="8">
    <location>
        <begin position="690"/>
        <end position="732"/>
    </location>
</feature>
<dbReference type="Pfam" id="PF23385">
    <property type="entry name" value="Beta-prop_IFT140_2nd"/>
    <property type="match status" value="1"/>
</dbReference>
<dbReference type="SUPFAM" id="SSF101898">
    <property type="entry name" value="NHL repeat"/>
    <property type="match status" value="1"/>
</dbReference>
<evidence type="ECO:0000256" key="1">
    <source>
        <dbReference type="ARBA" id="ARBA00004138"/>
    </source>
</evidence>
<dbReference type="AlphaFoldDB" id="A0AAN8ICI1"/>
<organism evidence="10 11">
    <name type="scientific">Trichostrongylus colubriformis</name>
    <name type="common">Black scour worm</name>
    <dbReference type="NCBI Taxonomy" id="6319"/>
    <lineage>
        <taxon>Eukaryota</taxon>
        <taxon>Metazoa</taxon>
        <taxon>Ecdysozoa</taxon>
        <taxon>Nematoda</taxon>
        <taxon>Chromadorea</taxon>
        <taxon>Rhabditida</taxon>
        <taxon>Rhabditina</taxon>
        <taxon>Rhabditomorpha</taxon>
        <taxon>Strongyloidea</taxon>
        <taxon>Trichostrongylidae</taxon>
        <taxon>Trichostrongylus</taxon>
    </lineage>
</organism>
<dbReference type="EMBL" id="WIXE01021803">
    <property type="protein sequence ID" value="KAK5968056.1"/>
    <property type="molecule type" value="Genomic_DNA"/>
</dbReference>
<evidence type="ECO:0000313" key="11">
    <source>
        <dbReference type="Proteomes" id="UP001331761"/>
    </source>
</evidence>